<sequence length="267" mass="29489" precursor="true">MRTIAYMVALMCVGIIISSSTAVFVVLLLTGEKAGFQQAAATLDTASVADYLTTHYTSYCDGTLAEDNYNINPFYMVSMYDFDGNGEYDYIQRINEVNDGAFNIYAGSVSFMLNDPEHEELSTVTQSITYNVSSTRCDWSDHVSGIHSLRYNAFLALRNFMSAAAQQIMDLLDRALDWINMVFTTSGETGDLDVVLSIPAVPTVPFSLTPAVTKNAEIHYTIPVIITEGDTTVSDATAAELHVVEVSSRVTFYDVRSYLNNVTEQWS</sequence>
<keyword evidence="1" id="KW-0472">Membrane</keyword>
<keyword evidence="2" id="KW-0614">Plasmid</keyword>
<evidence type="ECO:0000256" key="1">
    <source>
        <dbReference type="SAM" id="Phobius"/>
    </source>
</evidence>
<dbReference type="AlphaFoldDB" id="L0KZX6"/>
<accession>L0KZX6</accession>
<organism evidence="2 3">
    <name type="scientific">Methanomethylovorans hollandica (strain DSM 15978 / NBRC 107637 / DMS1)</name>
    <dbReference type="NCBI Taxonomy" id="867904"/>
    <lineage>
        <taxon>Archaea</taxon>
        <taxon>Methanobacteriati</taxon>
        <taxon>Methanobacteriota</taxon>
        <taxon>Stenosarchaea group</taxon>
        <taxon>Methanomicrobia</taxon>
        <taxon>Methanosarcinales</taxon>
        <taxon>Methanosarcinaceae</taxon>
        <taxon>Methanomethylovorans</taxon>
    </lineage>
</organism>
<geneLocation type="plasmid" evidence="2 3">
    <name>pMETHO01</name>
</geneLocation>
<keyword evidence="3" id="KW-1185">Reference proteome</keyword>
<keyword evidence="1" id="KW-0812">Transmembrane</keyword>
<keyword evidence="1" id="KW-1133">Transmembrane helix</keyword>
<dbReference type="HOGENOM" id="CLU_1040552_0_0_2"/>
<protein>
    <submittedName>
        <fullName evidence="2">Uncharacterized protein</fullName>
    </submittedName>
</protein>
<gene>
    <name evidence="2" type="ordered locus">Metho_2522</name>
</gene>
<reference evidence="3" key="1">
    <citation type="submission" date="2012-02" db="EMBL/GenBank/DDBJ databases">
        <title>Complete sequence of plasmid of Methanomethylovorans hollandica DSM 15978.</title>
        <authorList>
            <person name="Lucas S."/>
            <person name="Copeland A."/>
            <person name="Lapidus A."/>
            <person name="Glavina del Rio T."/>
            <person name="Dalin E."/>
            <person name="Tice H."/>
            <person name="Bruce D."/>
            <person name="Goodwin L."/>
            <person name="Pitluck S."/>
            <person name="Peters L."/>
            <person name="Mikhailova N."/>
            <person name="Held B."/>
            <person name="Kyrpides N."/>
            <person name="Mavromatis K."/>
            <person name="Ivanova N."/>
            <person name="Brettin T."/>
            <person name="Detter J.C."/>
            <person name="Han C."/>
            <person name="Larimer F."/>
            <person name="Land M."/>
            <person name="Hauser L."/>
            <person name="Markowitz V."/>
            <person name="Cheng J.-F."/>
            <person name="Hugenholtz P."/>
            <person name="Woyke T."/>
            <person name="Wu D."/>
            <person name="Spring S."/>
            <person name="Schroeder M."/>
            <person name="Brambilla E."/>
            <person name="Klenk H.-P."/>
            <person name="Eisen J.A."/>
        </authorList>
    </citation>
    <scope>NUCLEOTIDE SEQUENCE [LARGE SCALE GENOMIC DNA]</scope>
    <source>
        <strain evidence="3">DSM 15978 / NBRC 107637 / DMS1</strain>
        <plasmid evidence="3">Plasmid pMETHO01</plasmid>
    </source>
</reference>
<dbReference type="RefSeq" id="WP_015313793.1">
    <property type="nucleotide sequence ID" value="NC_019972.1"/>
</dbReference>
<dbReference type="EMBL" id="CP003363">
    <property type="protein sequence ID" value="AGB50661.1"/>
    <property type="molecule type" value="Genomic_DNA"/>
</dbReference>
<proteinExistence type="predicted"/>
<feature type="transmembrane region" description="Helical" evidence="1">
    <location>
        <begin position="6"/>
        <end position="29"/>
    </location>
</feature>
<dbReference type="GeneID" id="14401484"/>
<name>L0KZX6_METHD</name>
<evidence type="ECO:0000313" key="3">
    <source>
        <dbReference type="Proteomes" id="UP000010866"/>
    </source>
</evidence>
<evidence type="ECO:0000313" key="2">
    <source>
        <dbReference type="EMBL" id="AGB50661.1"/>
    </source>
</evidence>
<dbReference type="Proteomes" id="UP000010866">
    <property type="component" value="Plasmid pMETHO01"/>
</dbReference>
<dbReference type="KEGG" id="mhz:Metho_2522"/>